<dbReference type="Gene3D" id="2.40.50.140">
    <property type="entry name" value="Nucleic acid-binding proteins"/>
    <property type="match status" value="1"/>
</dbReference>
<dbReference type="SUPFAM" id="SSF50249">
    <property type="entry name" value="Nucleic acid-binding proteins"/>
    <property type="match status" value="1"/>
</dbReference>
<accession>A0A1G7EDQ6</accession>
<evidence type="ECO:0000256" key="3">
    <source>
        <dbReference type="ARBA" id="ARBA00021310"/>
    </source>
</evidence>
<reference evidence="10 11" key="1">
    <citation type="submission" date="2016-10" db="EMBL/GenBank/DDBJ databases">
        <authorList>
            <person name="de Groot N.N."/>
        </authorList>
    </citation>
    <scope>NUCLEOTIDE SEQUENCE [LARGE SCALE GENOMIC DNA]</scope>
    <source>
        <strain evidence="10 11">MON 2.2</strain>
    </source>
</reference>
<evidence type="ECO:0000313" key="11">
    <source>
        <dbReference type="Proteomes" id="UP000198546"/>
    </source>
</evidence>
<evidence type="ECO:0000256" key="1">
    <source>
        <dbReference type="ARBA" id="ARBA00003065"/>
    </source>
</evidence>
<dbReference type="Pfam" id="PF02565">
    <property type="entry name" value="RecO_C"/>
    <property type="match status" value="1"/>
</dbReference>
<keyword evidence="5 8" id="KW-0233">DNA recombination</keyword>
<dbReference type="PANTHER" id="PTHR33991">
    <property type="entry name" value="DNA REPAIR PROTEIN RECO"/>
    <property type="match status" value="1"/>
</dbReference>
<dbReference type="InterPro" id="IPR022572">
    <property type="entry name" value="DNA_rep/recomb_RecO_N"/>
</dbReference>
<evidence type="ECO:0000256" key="7">
    <source>
        <dbReference type="ARBA" id="ARBA00033409"/>
    </source>
</evidence>
<evidence type="ECO:0000256" key="6">
    <source>
        <dbReference type="ARBA" id="ARBA00023204"/>
    </source>
</evidence>
<feature type="domain" description="DNA replication/recombination mediator RecO N-terminal" evidence="9">
    <location>
        <begin position="1"/>
        <end position="77"/>
    </location>
</feature>
<dbReference type="NCBIfam" id="TIGR00613">
    <property type="entry name" value="reco"/>
    <property type="match status" value="1"/>
</dbReference>
<gene>
    <name evidence="8" type="primary">recO</name>
    <name evidence="10" type="ORF">SAMN04489747_3913</name>
</gene>
<dbReference type="InterPro" id="IPR012340">
    <property type="entry name" value="NA-bd_OB-fold"/>
</dbReference>
<dbReference type="Pfam" id="PF11967">
    <property type="entry name" value="RecO_N"/>
    <property type="match status" value="1"/>
</dbReference>
<dbReference type="Gene3D" id="1.20.1440.120">
    <property type="entry name" value="Recombination protein O, C-terminal domain"/>
    <property type="match status" value="1"/>
</dbReference>
<dbReference type="OrthoDB" id="9812244at2"/>
<dbReference type="Gene3D" id="6.20.220.20">
    <property type="entry name" value="Recombination protein O, zinc-binding domain"/>
    <property type="match status" value="1"/>
</dbReference>
<dbReference type="SUPFAM" id="SSF57863">
    <property type="entry name" value="ArfGap/RecO-like zinc finger"/>
    <property type="match status" value="1"/>
</dbReference>
<organism evidence="10 11">
    <name type="scientific">Auraticoccus monumenti</name>
    <dbReference type="NCBI Taxonomy" id="675864"/>
    <lineage>
        <taxon>Bacteria</taxon>
        <taxon>Bacillati</taxon>
        <taxon>Actinomycetota</taxon>
        <taxon>Actinomycetes</taxon>
        <taxon>Propionibacteriales</taxon>
        <taxon>Propionibacteriaceae</taxon>
        <taxon>Auraticoccus</taxon>
    </lineage>
</organism>
<dbReference type="GO" id="GO:0006310">
    <property type="term" value="P:DNA recombination"/>
    <property type="evidence" value="ECO:0007669"/>
    <property type="project" value="UniProtKB-UniRule"/>
</dbReference>
<evidence type="ECO:0000256" key="2">
    <source>
        <dbReference type="ARBA" id="ARBA00007452"/>
    </source>
</evidence>
<evidence type="ECO:0000256" key="4">
    <source>
        <dbReference type="ARBA" id="ARBA00022763"/>
    </source>
</evidence>
<protein>
    <recommendedName>
        <fullName evidence="3 8">DNA repair protein RecO</fullName>
    </recommendedName>
    <alternativeName>
        <fullName evidence="7 8">Recombination protein O</fullName>
    </alternativeName>
</protein>
<sequence>MPTYRDEAIVLRTHKLGEADRIITMLSRERGKIRAVARQVRRTTSKFGARLEPFGHIDLQLAQGRSLDVVTQVEMRHAWGDPLSRDYARWTAGQVMLETADRLVTEEREPARQQFLLLAGALRVLSLGTSDGARPATMVLDAYLLRALAVAGYAPTFTDCARCGTAGPHQSFSPSAGGVVCIRCRPPGTAVPPPQTLALMAALLAGDWEGTRDVEPARQREASGLTAAFVAWHLERGLRSLAHLERA</sequence>
<dbReference type="STRING" id="675864.SAMN04489747_3913"/>
<dbReference type="AlphaFoldDB" id="A0A1G7EDQ6"/>
<dbReference type="EMBL" id="LT629688">
    <property type="protein sequence ID" value="SDE61771.1"/>
    <property type="molecule type" value="Genomic_DNA"/>
</dbReference>
<evidence type="ECO:0000313" key="10">
    <source>
        <dbReference type="EMBL" id="SDE61771.1"/>
    </source>
</evidence>
<dbReference type="InterPro" id="IPR037278">
    <property type="entry name" value="ARFGAP/RecO"/>
</dbReference>
<dbReference type="Proteomes" id="UP000198546">
    <property type="component" value="Chromosome i"/>
</dbReference>
<dbReference type="GO" id="GO:0006302">
    <property type="term" value="P:double-strand break repair"/>
    <property type="evidence" value="ECO:0007669"/>
    <property type="project" value="TreeGrafter"/>
</dbReference>
<name>A0A1G7EDQ6_9ACTN</name>
<keyword evidence="6 8" id="KW-0234">DNA repair</keyword>
<keyword evidence="11" id="KW-1185">Reference proteome</keyword>
<evidence type="ECO:0000256" key="5">
    <source>
        <dbReference type="ARBA" id="ARBA00023172"/>
    </source>
</evidence>
<proteinExistence type="inferred from homology"/>
<evidence type="ECO:0000256" key="8">
    <source>
        <dbReference type="HAMAP-Rule" id="MF_00201"/>
    </source>
</evidence>
<dbReference type="InterPro" id="IPR042242">
    <property type="entry name" value="RecO_C"/>
</dbReference>
<dbReference type="PANTHER" id="PTHR33991:SF1">
    <property type="entry name" value="DNA REPAIR PROTEIN RECO"/>
    <property type="match status" value="1"/>
</dbReference>
<comment type="similarity">
    <text evidence="2 8">Belongs to the RecO family.</text>
</comment>
<dbReference type="RefSeq" id="WP_090595814.1">
    <property type="nucleotide sequence ID" value="NZ_LT629688.1"/>
</dbReference>
<dbReference type="HAMAP" id="MF_00201">
    <property type="entry name" value="RecO"/>
    <property type="match status" value="1"/>
</dbReference>
<keyword evidence="4 8" id="KW-0227">DNA damage</keyword>
<evidence type="ECO:0000259" key="9">
    <source>
        <dbReference type="Pfam" id="PF11967"/>
    </source>
</evidence>
<comment type="function">
    <text evidence="1 8">Involved in DNA repair and RecF pathway recombination.</text>
</comment>
<dbReference type="GO" id="GO:0043590">
    <property type="term" value="C:bacterial nucleoid"/>
    <property type="evidence" value="ECO:0007669"/>
    <property type="project" value="TreeGrafter"/>
</dbReference>
<dbReference type="InterPro" id="IPR003717">
    <property type="entry name" value="RecO"/>
</dbReference>